<evidence type="ECO:0000256" key="6">
    <source>
        <dbReference type="ARBA" id="ARBA00023242"/>
    </source>
</evidence>
<dbReference type="InterPro" id="IPR011598">
    <property type="entry name" value="bHLH_dom"/>
</dbReference>
<dbReference type="GO" id="GO:0046983">
    <property type="term" value="F:protein dimerization activity"/>
    <property type="evidence" value="ECO:0007669"/>
    <property type="project" value="InterPro"/>
</dbReference>
<feature type="domain" description="BHLH" evidence="7">
    <location>
        <begin position="451"/>
        <end position="500"/>
    </location>
</feature>
<keyword evidence="4" id="KW-0010">Activator</keyword>
<dbReference type="PROSITE" id="PS50888">
    <property type="entry name" value="BHLH"/>
    <property type="match status" value="1"/>
</dbReference>
<dbReference type="SMART" id="SM00353">
    <property type="entry name" value="HLH"/>
    <property type="match status" value="1"/>
</dbReference>
<dbReference type="GO" id="GO:0005634">
    <property type="term" value="C:nucleus"/>
    <property type="evidence" value="ECO:0007669"/>
    <property type="project" value="UniProtKB-SubCell"/>
</dbReference>
<dbReference type="Gene3D" id="4.10.280.10">
    <property type="entry name" value="Helix-loop-helix DNA-binding domain"/>
    <property type="match status" value="1"/>
</dbReference>
<accession>A0A1S6JNE8</accession>
<comment type="similarity">
    <text evidence="2">Belongs to the bHLH protein family.</text>
</comment>
<dbReference type="PANTHER" id="PTHR46266">
    <property type="entry name" value="TRANSCRIPTION FACTOR TT8"/>
    <property type="match status" value="1"/>
</dbReference>
<reference evidence="8" key="1">
    <citation type="journal article" date="2017" name="Plant Physiol. Biochem.">
        <title>Anthocyanin biosynthesis regulation of DhMYB2 and DhbHLH1 in Dendrobium hybrids petals.</title>
        <authorList>
            <person name="Li C."/>
            <person name="Qiu J."/>
            <person name="Ding L."/>
            <person name="Huang M."/>
            <person name="Huang S."/>
            <person name="Yang G."/>
            <person name="Yin J."/>
        </authorList>
    </citation>
    <scope>NUCLEOTIDE SEQUENCE</scope>
    <source>
        <tissue evidence="8">Flower bud</tissue>
    </source>
</reference>
<dbReference type="InterPro" id="IPR025610">
    <property type="entry name" value="MYC/MYB_N"/>
</dbReference>
<comment type="subcellular location">
    <subcellularLocation>
        <location evidence="1">Nucleus</location>
    </subcellularLocation>
</comment>
<evidence type="ECO:0000256" key="1">
    <source>
        <dbReference type="ARBA" id="ARBA00004123"/>
    </source>
</evidence>
<keyword evidence="5" id="KW-0804">Transcription</keyword>
<protein>
    <submittedName>
        <fullName evidence="8">BHLH1</fullName>
    </submittedName>
</protein>
<evidence type="ECO:0000313" key="8">
    <source>
        <dbReference type="EMBL" id="AQS79853.1"/>
    </source>
</evidence>
<dbReference type="Pfam" id="PF00010">
    <property type="entry name" value="HLH"/>
    <property type="match status" value="1"/>
</dbReference>
<keyword evidence="3" id="KW-0805">Transcription regulation</keyword>
<keyword evidence="6" id="KW-0539">Nucleus</keyword>
<organism evidence="8">
    <name type="scientific">Dendrobium hybrid cultivar</name>
    <dbReference type="NCBI Taxonomy" id="136990"/>
    <lineage>
        <taxon>Eukaryota</taxon>
        <taxon>Viridiplantae</taxon>
        <taxon>Streptophyta</taxon>
        <taxon>Embryophyta</taxon>
        <taxon>Tracheophyta</taxon>
        <taxon>Spermatophyta</taxon>
        <taxon>Magnoliopsida</taxon>
        <taxon>Liliopsida</taxon>
        <taxon>Asparagales</taxon>
        <taxon>Orchidaceae</taxon>
        <taxon>Epidendroideae</taxon>
        <taxon>Malaxideae</taxon>
        <taxon>Dendrobiinae</taxon>
        <taxon>Dendrobium</taxon>
    </lineage>
</organism>
<dbReference type="PANTHER" id="PTHR46266:SF4">
    <property type="entry name" value="TRANSCRIPTION FACTOR TT8"/>
    <property type="match status" value="1"/>
</dbReference>
<evidence type="ECO:0000256" key="3">
    <source>
        <dbReference type="ARBA" id="ARBA00023015"/>
    </source>
</evidence>
<evidence type="ECO:0000256" key="2">
    <source>
        <dbReference type="ARBA" id="ARBA00005510"/>
    </source>
</evidence>
<evidence type="ECO:0000256" key="4">
    <source>
        <dbReference type="ARBA" id="ARBA00023159"/>
    </source>
</evidence>
<proteinExistence type="evidence at transcript level"/>
<gene>
    <name evidence="8" type="primary">bHLH1</name>
</gene>
<sequence length="665" mass="74934">MEELPLNRTKLQQMLQTIVQNIGWTYSLFWKLCPQQGLLVWGDGHYNGSIKTRKTMQPTAVSSEVSPTERSEQLKELYQFLAADAESSERRRPGLALSPEDLTECEWFYLMCFSLSFAPGCGLPGKAFETQNSIWLTKANDAKSKVFSRTILAKSAGIQTVVCIPLTNGVLELGTEELVKEDTRLTQQARNIFADIHVNSPISACSEHSTSSPALQRETLPMTHGMDGLCQPCEEVDNEKEDSNNGESPEREIMKAYSESELEIGRNISVQTNFPRMIATNLSMTKSESIKFGFADNGINDSEMSQQKNPEVAHKCSSVHSFEQDEQESDLAWYLLHDGSCNDLQHSSESMQVDELPPQDVHYSETDATILHDNTTDFSVGSLISQLSLSDTSSFSKWFCENQIFSKTGASQWKLKYILFILPTIHNKKYVNSVHLKGKENGDWKVILQDETNGNRVLAERRRREKLNKRFMSLRALVPCVTKMDKASILADTIEYVRHLTRRIHDLELQNNKISDVLGSKVSDPHNQIKTLAERLETNCSTISASITKSKQELARLQGTKKRRTLQCTNYIEEATKAVDDTSISIQVSIIESNAVLGLQCPYKNGLLVRIMKKLDELTLEITSLNSTIVNGNFIAEFKAKIKGPRGRRANVEEIKWAIHQLLSH</sequence>
<dbReference type="Pfam" id="PF22754">
    <property type="entry name" value="bHLH-TF_ACT-like_plant"/>
    <property type="match status" value="1"/>
</dbReference>
<evidence type="ECO:0000256" key="5">
    <source>
        <dbReference type="ARBA" id="ARBA00023163"/>
    </source>
</evidence>
<dbReference type="SUPFAM" id="SSF47459">
    <property type="entry name" value="HLH, helix-loop-helix DNA-binding domain"/>
    <property type="match status" value="1"/>
</dbReference>
<dbReference type="InterPro" id="IPR036638">
    <property type="entry name" value="HLH_DNA-bd_sf"/>
</dbReference>
<dbReference type="EMBL" id="KY039158">
    <property type="protein sequence ID" value="AQS79853.1"/>
    <property type="molecule type" value="mRNA"/>
</dbReference>
<dbReference type="Pfam" id="PF14215">
    <property type="entry name" value="bHLH-MYC_N"/>
    <property type="match status" value="1"/>
</dbReference>
<dbReference type="AlphaFoldDB" id="A0A1S6JNE8"/>
<name>A0A1S6JNE8_9ASPA</name>
<evidence type="ECO:0000259" key="7">
    <source>
        <dbReference type="PROSITE" id="PS50888"/>
    </source>
</evidence>
<dbReference type="InterPro" id="IPR054502">
    <property type="entry name" value="bHLH-TF_ACT-like_plant"/>
</dbReference>